<evidence type="ECO:0000313" key="2">
    <source>
        <dbReference type="EMBL" id="KAF4680080.1"/>
    </source>
</evidence>
<reference evidence="2 3" key="1">
    <citation type="submission" date="2020-04" db="EMBL/GenBank/DDBJ databases">
        <title>Perkinsus olseni comparative genomics.</title>
        <authorList>
            <person name="Bogema D.R."/>
        </authorList>
    </citation>
    <scope>NUCLEOTIDE SEQUENCE [LARGE SCALE GENOMIC DNA]</scope>
    <source>
        <strain evidence="2">00978-12</strain>
    </source>
</reference>
<dbReference type="EMBL" id="JABANP010000651">
    <property type="protein sequence ID" value="KAF4680080.1"/>
    <property type="molecule type" value="Genomic_DNA"/>
</dbReference>
<sequence>MVARTSSSPSSLPGSPRPEASVDPPIDQLLNPSPPMASRSVFAAEEPPNDPKDVAFPPSNQDLVGWLSCIISYVQALNSSKQHVPKWALVRIEECQRAILSIWGRTQESIADDTRAMAEVLKEVGSLQKEKCTIAVELERLRASADCNILDGPTGNGPLKRRRRAEPPSSRAESICWPSASTSPADPSTSTRPTSSRPAAPALAPSRQPPRNVSVDQVPAARRSRPSKDYSVAVTLKSKVNENGRWDDLQDDDSKEILEKVKARLGTAKIRNNWTMKFGIGLAFMDKTEMERYGFQ</sequence>
<gene>
    <name evidence="2" type="ORF">FOZ60_014122</name>
</gene>
<dbReference type="AlphaFoldDB" id="A0A7J6N9C0"/>
<accession>A0A7J6N9C0</accession>
<evidence type="ECO:0000313" key="3">
    <source>
        <dbReference type="Proteomes" id="UP000541610"/>
    </source>
</evidence>
<feature type="region of interest" description="Disordered" evidence="1">
    <location>
        <begin position="147"/>
        <end position="230"/>
    </location>
</feature>
<evidence type="ECO:0000256" key="1">
    <source>
        <dbReference type="SAM" id="MobiDB-lite"/>
    </source>
</evidence>
<dbReference type="Proteomes" id="UP000541610">
    <property type="component" value="Unassembled WGS sequence"/>
</dbReference>
<comment type="caution">
    <text evidence="2">The sequence shown here is derived from an EMBL/GenBank/DDBJ whole genome shotgun (WGS) entry which is preliminary data.</text>
</comment>
<feature type="compositionally biased region" description="Low complexity" evidence="1">
    <location>
        <begin position="167"/>
        <end position="211"/>
    </location>
</feature>
<name>A0A7J6N9C0_PEROL</name>
<proteinExistence type="predicted"/>
<protein>
    <submittedName>
        <fullName evidence="2">Uncharacterized protein</fullName>
    </submittedName>
</protein>
<organism evidence="2 3">
    <name type="scientific">Perkinsus olseni</name>
    <name type="common">Perkinsus atlanticus</name>
    <dbReference type="NCBI Taxonomy" id="32597"/>
    <lineage>
        <taxon>Eukaryota</taxon>
        <taxon>Sar</taxon>
        <taxon>Alveolata</taxon>
        <taxon>Perkinsozoa</taxon>
        <taxon>Perkinsea</taxon>
        <taxon>Perkinsida</taxon>
        <taxon>Perkinsidae</taxon>
        <taxon>Perkinsus</taxon>
    </lineage>
</organism>
<feature type="region of interest" description="Disordered" evidence="1">
    <location>
        <begin position="1"/>
        <end position="57"/>
    </location>
</feature>
<feature type="compositionally biased region" description="Low complexity" evidence="1">
    <location>
        <begin position="1"/>
        <end position="18"/>
    </location>
</feature>